<name>A0A139XAC4_9CYAN</name>
<evidence type="ECO:0000256" key="1">
    <source>
        <dbReference type="ARBA" id="ARBA00008580"/>
    </source>
</evidence>
<dbReference type="InterPro" id="IPR010985">
    <property type="entry name" value="Ribbon_hlx_hlx"/>
</dbReference>
<dbReference type="RefSeq" id="WP_017746531.1">
    <property type="nucleotide sequence ID" value="NZ_KQ976354.1"/>
</dbReference>
<dbReference type="InterPro" id="IPR038296">
    <property type="entry name" value="ParD_sf"/>
</dbReference>
<gene>
    <name evidence="3" type="ORF">WA1_16460</name>
</gene>
<dbReference type="InterPro" id="IPR022789">
    <property type="entry name" value="ParD"/>
</dbReference>
<dbReference type="Proteomes" id="UP000076925">
    <property type="component" value="Unassembled WGS sequence"/>
</dbReference>
<dbReference type="Gene3D" id="6.10.10.120">
    <property type="entry name" value="Antitoxin ParD1-like"/>
    <property type="match status" value="1"/>
</dbReference>
<evidence type="ECO:0000313" key="3">
    <source>
        <dbReference type="EMBL" id="KYC41640.1"/>
    </source>
</evidence>
<dbReference type="PANTHER" id="PTHR36582:SF2">
    <property type="entry name" value="ANTITOXIN PARD"/>
    <property type="match status" value="1"/>
</dbReference>
<organism evidence="3 4">
    <name type="scientific">Scytonema hofmannii PCC 7110</name>
    <dbReference type="NCBI Taxonomy" id="128403"/>
    <lineage>
        <taxon>Bacteria</taxon>
        <taxon>Bacillati</taxon>
        <taxon>Cyanobacteriota</taxon>
        <taxon>Cyanophyceae</taxon>
        <taxon>Nostocales</taxon>
        <taxon>Scytonemataceae</taxon>
        <taxon>Scytonema</taxon>
    </lineage>
</organism>
<keyword evidence="4" id="KW-1185">Reference proteome</keyword>
<sequence length="75" mass="8283">MAGSYSLGEHFDNFIKAQVASGRYNNESEVIRDALRQAELREMKLTVLREHLTKAIAQGGNYTDDDIAAILAADV</sequence>
<accession>A0A139XAC4</accession>
<evidence type="ECO:0000256" key="2">
    <source>
        <dbReference type="ARBA" id="ARBA00022649"/>
    </source>
</evidence>
<proteinExistence type="inferred from homology"/>
<dbReference type="GO" id="GO:0006355">
    <property type="term" value="P:regulation of DNA-templated transcription"/>
    <property type="evidence" value="ECO:0007669"/>
    <property type="project" value="InterPro"/>
</dbReference>
<dbReference type="PANTHER" id="PTHR36582">
    <property type="entry name" value="ANTITOXIN PARD"/>
    <property type="match status" value="1"/>
</dbReference>
<dbReference type="AlphaFoldDB" id="A0A139XAC4"/>
<dbReference type="EMBL" id="ANNX02000020">
    <property type="protein sequence ID" value="KYC41640.1"/>
    <property type="molecule type" value="Genomic_DNA"/>
</dbReference>
<dbReference type="Pfam" id="PF03693">
    <property type="entry name" value="ParD_antitoxin"/>
    <property type="match status" value="1"/>
</dbReference>
<dbReference type="CDD" id="cd22231">
    <property type="entry name" value="RHH_NikR_HicB-like"/>
    <property type="match status" value="1"/>
</dbReference>
<protein>
    <submittedName>
        <fullName evidence="3">CopG family transcriptional regulator</fullName>
    </submittedName>
</protein>
<keyword evidence="2" id="KW-1277">Toxin-antitoxin system</keyword>
<reference evidence="3 4" key="1">
    <citation type="journal article" date="2013" name="Genome Biol. Evol.">
        <title>Genomes of Stigonematalean cyanobacteria (subsection V) and the evolution of oxygenic photosynthesis from prokaryotes to plastids.</title>
        <authorList>
            <person name="Dagan T."/>
            <person name="Roettger M."/>
            <person name="Stucken K."/>
            <person name="Landan G."/>
            <person name="Koch R."/>
            <person name="Major P."/>
            <person name="Gould S.B."/>
            <person name="Goremykin V.V."/>
            <person name="Rippka R."/>
            <person name="Tandeau de Marsac N."/>
            <person name="Gugger M."/>
            <person name="Lockhart P.J."/>
            <person name="Allen J.F."/>
            <person name="Brune I."/>
            <person name="Maus I."/>
            <person name="Puhler A."/>
            <person name="Martin W.F."/>
        </authorList>
    </citation>
    <scope>NUCLEOTIDE SEQUENCE [LARGE SCALE GENOMIC DNA]</scope>
    <source>
        <strain evidence="3 4">PCC 7110</strain>
    </source>
</reference>
<dbReference type="OrthoDB" id="9815501at2"/>
<comment type="similarity">
    <text evidence="1">Belongs to the ParD antitoxin family.</text>
</comment>
<evidence type="ECO:0000313" key="4">
    <source>
        <dbReference type="Proteomes" id="UP000076925"/>
    </source>
</evidence>
<comment type="caution">
    <text evidence="3">The sequence shown here is derived from an EMBL/GenBank/DDBJ whole genome shotgun (WGS) entry which is preliminary data.</text>
</comment>
<dbReference type="SUPFAM" id="SSF47598">
    <property type="entry name" value="Ribbon-helix-helix"/>
    <property type="match status" value="1"/>
</dbReference>
<dbReference type="NCBIfam" id="TIGR02606">
    <property type="entry name" value="antidote_CC2985"/>
    <property type="match status" value="1"/>
</dbReference>
<dbReference type="STRING" id="128403.WA1_16460"/>